<evidence type="ECO:0008006" key="11">
    <source>
        <dbReference type="Google" id="ProtNLM"/>
    </source>
</evidence>
<evidence type="ECO:0000313" key="10">
    <source>
        <dbReference type="Proteomes" id="UP001610432"/>
    </source>
</evidence>
<keyword evidence="5" id="KW-0503">Monooxygenase</keyword>
<feature type="transmembrane region" description="Helical" evidence="8">
    <location>
        <begin position="50"/>
        <end position="71"/>
    </location>
</feature>
<keyword evidence="2 8" id="KW-0812">Transmembrane</keyword>
<feature type="transmembrane region" description="Helical" evidence="8">
    <location>
        <begin position="83"/>
        <end position="105"/>
    </location>
</feature>
<dbReference type="PANTHER" id="PTHR35042">
    <property type="entry name" value="ANTHRONE OXYGENASE ENCC"/>
    <property type="match status" value="1"/>
</dbReference>
<dbReference type="RefSeq" id="XP_070886476.1">
    <property type="nucleotide sequence ID" value="XM_071032883.1"/>
</dbReference>
<feature type="transmembrane region" description="Helical" evidence="8">
    <location>
        <begin position="144"/>
        <end position="162"/>
    </location>
</feature>
<evidence type="ECO:0000256" key="1">
    <source>
        <dbReference type="ARBA" id="ARBA00004141"/>
    </source>
</evidence>
<dbReference type="InterPro" id="IPR013901">
    <property type="entry name" value="Anthrone_oxy"/>
</dbReference>
<evidence type="ECO:0000256" key="2">
    <source>
        <dbReference type="ARBA" id="ARBA00022692"/>
    </source>
</evidence>
<feature type="transmembrane region" description="Helical" evidence="8">
    <location>
        <begin position="7"/>
        <end position="30"/>
    </location>
</feature>
<dbReference type="GeneID" id="98147955"/>
<dbReference type="PANTHER" id="PTHR35042:SF3">
    <property type="entry name" value="ANTHRONE OXYGENASE-RELATED"/>
    <property type="match status" value="1"/>
</dbReference>
<proteinExistence type="inferred from homology"/>
<evidence type="ECO:0000256" key="5">
    <source>
        <dbReference type="ARBA" id="ARBA00023033"/>
    </source>
</evidence>
<comment type="similarity">
    <text evidence="7">Belongs to the anthrone oxygenase family.</text>
</comment>
<accession>A0ABR4LSX6</accession>
<keyword evidence="10" id="KW-1185">Reference proteome</keyword>
<evidence type="ECO:0000256" key="8">
    <source>
        <dbReference type="SAM" id="Phobius"/>
    </source>
</evidence>
<evidence type="ECO:0000256" key="6">
    <source>
        <dbReference type="ARBA" id="ARBA00023136"/>
    </source>
</evidence>
<name>A0ABR4LSX6_9EURO</name>
<sequence length="164" mass="17650">MTSDVGVEAIAVITGSFLSGAMMSVYLLAVPSLFETTTDPSQLVRHWSRIFLNGHIKGPIICLTTTALYGLAAVRKYAAGERWGVFAAAGLTTIAMVPFTLTIMAPTNNALFRLEGEVKKGGAPVWGEAERLVQRWNRFNASRAFFPLVGAILGMLGVLKVVSF</sequence>
<evidence type="ECO:0000256" key="3">
    <source>
        <dbReference type="ARBA" id="ARBA00022989"/>
    </source>
</evidence>
<gene>
    <name evidence="9" type="ORF">BJX67DRAFT_380848</name>
</gene>
<protein>
    <recommendedName>
        <fullName evidence="11">DUF1772-domain-containing protein</fullName>
    </recommendedName>
</protein>
<organism evidence="9 10">
    <name type="scientific">Aspergillus lucknowensis</name>
    <dbReference type="NCBI Taxonomy" id="176173"/>
    <lineage>
        <taxon>Eukaryota</taxon>
        <taxon>Fungi</taxon>
        <taxon>Dikarya</taxon>
        <taxon>Ascomycota</taxon>
        <taxon>Pezizomycotina</taxon>
        <taxon>Eurotiomycetes</taxon>
        <taxon>Eurotiomycetidae</taxon>
        <taxon>Eurotiales</taxon>
        <taxon>Aspergillaceae</taxon>
        <taxon>Aspergillus</taxon>
        <taxon>Aspergillus subgen. Nidulantes</taxon>
    </lineage>
</organism>
<comment type="caution">
    <text evidence="9">The sequence shown here is derived from an EMBL/GenBank/DDBJ whole genome shotgun (WGS) entry which is preliminary data.</text>
</comment>
<reference evidence="9 10" key="1">
    <citation type="submission" date="2024-07" db="EMBL/GenBank/DDBJ databases">
        <title>Section-level genome sequencing and comparative genomics of Aspergillus sections Usti and Cavernicolus.</title>
        <authorList>
            <consortium name="Lawrence Berkeley National Laboratory"/>
            <person name="Nybo J.L."/>
            <person name="Vesth T.C."/>
            <person name="Theobald S."/>
            <person name="Frisvad J.C."/>
            <person name="Larsen T.O."/>
            <person name="Kjaerboelling I."/>
            <person name="Rothschild-Mancinelli K."/>
            <person name="Lyhne E.K."/>
            <person name="Kogle M.E."/>
            <person name="Barry K."/>
            <person name="Clum A."/>
            <person name="Na H."/>
            <person name="Ledsgaard L."/>
            <person name="Lin J."/>
            <person name="Lipzen A."/>
            <person name="Kuo A."/>
            <person name="Riley R."/>
            <person name="Mondo S."/>
            <person name="Labutti K."/>
            <person name="Haridas S."/>
            <person name="Pangalinan J."/>
            <person name="Salamov A.A."/>
            <person name="Simmons B.A."/>
            <person name="Magnuson J.K."/>
            <person name="Chen J."/>
            <person name="Drula E."/>
            <person name="Henrissat B."/>
            <person name="Wiebenga A."/>
            <person name="Lubbers R.J."/>
            <person name="Gomes A.C."/>
            <person name="Macurrencykelacurrency M.R."/>
            <person name="Stajich J."/>
            <person name="Grigoriev I.V."/>
            <person name="Mortensen U.H."/>
            <person name="De Vries R.P."/>
            <person name="Baker S.E."/>
            <person name="Andersen M.R."/>
        </authorList>
    </citation>
    <scope>NUCLEOTIDE SEQUENCE [LARGE SCALE GENOMIC DNA]</scope>
    <source>
        <strain evidence="9 10">CBS 449.75</strain>
    </source>
</reference>
<comment type="subcellular location">
    <subcellularLocation>
        <location evidence="1">Membrane</location>
        <topology evidence="1">Multi-pass membrane protein</topology>
    </subcellularLocation>
</comment>
<keyword evidence="3 8" id="KW-1133">Transmembrane helix</keyword>
<evidence type="ECO:0000256" key="7">
    <source>
        <dbReference type="ARBA" id="ARBA00034313"/>
    </source>
</evidence>
<keyword evidence="4" id="KW-0560">Oxidoreductase</keyword>
<keyword evidence="6 8" id="KW-0472">Membrane</keyword>
<dbReference type="Pfam" id="PF08592">
    <property type="entry name" value="Anthrone_oxy"/>
    <property type="match status" value="1"/>
</dbReference>
<evidence type="ECO:0000313" key="9">
    <source>
        <dbReference type="EMBL" id="KAL2867497.1"/>
    </source>
</evidence>
<evidence type="ECO:0000256" key="4">
    <source>
        <dbReference type="ARBA" id="ARBA00023002"/>
    </source>
</evidence>
<dbReference type="EMBL" id="JBFXLQ010000018">
    <property type="protein sequence ID" value="KAL2867497.1"/>
    <property type="molecule type" value="Genomic_DNA"/>
</dbReference>
<dbReference type="Proteomes" id="UP001610432">
    <property type="component" value="Unassembled WGS sequence"/>
</dbReference>